<accession>B9HKX6</accession>
<dbReference type="EMBL" id="CM009297">
    <property type="protein sequence ID" value="PNT25235.1"/>
    <property type="molecule type" value="Genomic_DNA"/>
</dbReference>
<dbReference type="InParanoid" id="B9HKX6"/>
<dbReference type="STRING" id="3694.B9HKX6"/>
<sequence length="79" mass="9082">MVLHTQKASSLKKRRATSLASELICVCNDQLYEAPIALWKLLEFFVVHLKHLDGHIEEVPYFCLPANELADVIAPSWYR</sequence>
<evidence type="ECO:0000313" key="1">
    <source>
        <dbReference type="EMBL" id="PNT25235.1"/>
    </source>
</evidence>
<protein>
    <submittedName>
        <fullName evidence="1">Uncharacterized protein</fullName>
    </submittedName>
</protein>
<evidence type="ECO:0000313" key="2">
    <source>
        <dbReference type="Proteomes" id="UP000006729"/>
    </source>
</evidence>
<organism evidence="1 2">
    <name type="scientific">Populus trichocarpa</name>
    <name type="common">Western balsam poplar</name>
    <name type="synonym">Populus balsamifera subsp. trichocarpa</name>
    <dbReference type="NCBI Taxonomy" id="3694"/>
    <lineage>
        <taxon>Eukaryota</taxon>
        <taxon>Viridiplantae</taxon>
        <taxon>Streptophyta</taxon>
        <taxon>Embryophyta</taxon>
        <taxon>Tracheophyta</taxon>
        <taxon>Spermatophyta</taxon>
        <taxon>Magnoliopsida</taxon>
        <taxon>eudicotyledons</taxon>
        <taxon>Gunneridae</taxon>
        <taxon>Pentapetalae</taxon>
        <taxon>rosids</taxon>
        <taxon>fabids</taxon>
        <taxon>Malpighiales</taxon>
        <taxon>Salicaceae</taxon>
        <taxon>Saliceae</taxon>
        <taxon>Populus</taxon>
    </lineage>
</organism>
<proteinExistence type="predicted"/>
<keyword evidence="2" id="KW-1185">Reference proteome</keyword>
<dbReference type="AlphaFoldDB" id="B9HKX6"/>
<dbReference type="HOGENOM" id="CLU_2610533_0_0_1"/>
<gene>
    <name evidence="1" type="ORF">POPTR_008G174700</name>
</gene>
<dbReference type="Proteomes" id="UP000006729">
    <property type="component" value="Chromosome 8"/>
</dbReference>
<reference evidence="1 2" key="1">
    <citation type="journal article" date="2006" name="Science">
        <title>The genome of black cottonwood, Populus trichocarpa (Torr. &amp; Gray).</title>
        <authorList>
            <person name="Tuskan G.A."/>
            <person name="Difazio S."/>
            <person name="Jansson S."/>
            <person name="Bohlmann J."/>
            <person name="Grigoriev I."/>
            <person name="Hellsten U."/>
            <person name="Putnam N."/>
            <person name="Ralph S."/>
            <person name="Rombauts S."/>
            <person name="Salamov A."/>
            <person name="Schein J."/>
            <person name="Sterck L."/>
            <person name="Aerts A."/>
            <person name="Bhalerao R.R."/>
            <person name="Bhalerao R.P."/>
            <person name="Blaudez D."/>
            <person name="Boerjan W."/>
            <person name="Brun A."/>
            <person name="Brunner A."/>
            <person name="Busov V."/>
            <person name="Campbell M."/>
            <person name="Carlson J."/>
            <person name="Chalot M."/>
            <person name="Chapman J."/>
            <person name="Chen G.L."/>
            <person name="Cooper D."/>
            <person name="Coutinho P.M."/>
            <person name="Couturier J."/>
            <person name="Covert S."/>
            <person name="Cronk Q."/>
            <person name="Cunningham R."/>
            <person name="Davis J."/>
            <person name="Degroeve S."/>
            <person name="Dejardin A."/>
            <person name="Depamphilis C."/>
            <person name="Detter J."/>
            <person name="Dirks B."/>
            <person name="Dubchak I."/>
            <person name="Duplessis S."/>
            <person name="Ehlting J."/>
            <person name="Ellis B."/>
            <person name="Gendler K."/>
            <person name="Goodstein D."/>
            <person name="Gribskov M."/>
            <person name="Grimwood J."/>
            <person name="Groover A."/>
            <person name="Gunter L."/>
            <person name="Hamberger B."/>
            <person name="Heinze B."/>
            <person name="Helariutta Y."/>
            <person name="Henrissat B."/>
            <person name="Holligan D."/>
            <person name="Holt R."/>
            <person name="Huang W."/>
            <person name="Islam-Faridi N."/>
            <person name="Jones S."/>
            <person name="Jones-Rhoades M."/>
            <person name="Jorgensen R."/>
            <person name="Joshi C."/>
            <person name="Kangasjarvi J."/>
            <person name="Karlsson J."/>
            <person name="Kelleher C."/>
            <person name="Kirkpatrick R."/>
            <person name="Kirst M."/>
            <person name="Kohler A."/>
            <person name="Kalluri U."/>
            <person name="Larimer F."/>
            <person name="Leebens-Mack J."/>
            <person name="Leple J.C."/>
            <person name="Locascio P."/>
            <person name="Lou Y."/>
            <person name="Lucas S."/>
            <person name="Martin F."/>
            <person name="Montanini B."/>
            <person name="Napoli C."/>
            <person name="Nelson D.R."/>
            <person name="Nelson C."/>
            <person name="Nieminen K."/>
            <person name="Nilsson O."/>
            <person name="Pereda V."/>
            <person name="Peter G."/>
            <person name="Philippe R."/>
            <person name="Pilate G."/>
            <person name="Poliakov A."/>
            <person name="Razumovskaya J."/>
            <person name="Richardson P."/>
            <person name="Rinaldi C."/>
            <person name="Ritland K."/>
            <person name="Rouze P."/>
            <person name="Ryaboy D."/>
            <person name="Schmutz J."/>
            <person name="Schrader J."/>
            <person name="Segerman B."/>
            <person name="Shin H."/>
            <person name="Siddiqui A."/>
            <person name="Sterky F."/>
            <person name="Terry A."/>
            <person name="Tsai C.J."/>
            <person name="Uberbacher E."/>
            <person name="Unneberg P."/>
            <person name="Vahala J."/>
            <person name="Wall K."/>
            <person name="Wessler S."/>
            <person name="Yang G."/>
            <person name="Yin T."/>
            <person name="Douglas C."/>
            <person name="Marra M."/>
            <person name="Sandberg G."/>
            <person name="Van de Peer Y."/>
            <person name="Rokhsar D."/>
        </authorList>
    </citation>
    <scope>NUCLEOTIDE SEQUENCE [LARGE SCALE GENOMIC DNA]</scope>
    <source>
        <strain evidence="2">cv. Nisqually</strain>
    </source>
</reference>
<name>B9HKX6_POPTR</name>